<evidence type="ECO:0000313" key="2">
    <source>
        <dbReference type="EMBL" id="VFU19523.1"/>
    </source>
</evidence>
<name>A0A485M967_9ZZZZ</name>
<protein>
    <submittedName>
        <fullName evidence="2">Uncharacterized protein</fullName>
    </submittedName>
</protein>
<accession>A0A485M967</accession>
<sequence length="62" mass="6949">MAIPFTQKNDLNKVHQKEDSAKKAKSPASQARKPADYFLQEKCIPLMLYKGRFPATPSLTLG</sequence>
<evidence type="ECO:0000256" key="1">
    <source>
        <dbReference type="SAM" id="MobiDB-lite"/>
    </source>
</evidence>
<reference evidence="2" key="1">
    <citation type="submission" date="2019-03" db="EMBL/GenBank/DDBJ databases">
        <authorList>
            <person name="Hao L."/>
        </authorList>
    </citation>
    <scope>NUCLEOTIDE SEQUENCE</scope>
</reference>
<feature type="compositionally biased region" description="Basic and acidic residues" evidence="1">
    <location>
        <begin position="10"/>
        <end position="22"/>
    </location>
</feature>
<dbReference type="EMBL" id="CAADRN010000385">
    <property type="protein sequence ID" value="VFU19523.1"/>
    <property type="molecule type" value="Genomic_DNA"/>
</dbReference>
<gene>
    <name evidence="2" type="ORF">SCFA_810011</name>
</gene>
<proteinExistence type="predicted"/>
<organism evidence="2">
    <name type="scientific">anaerobic digester metagenome</name>
    <dbReference type="NCBI Taxonomy" id="1263854"/>
    <lineage>
        <taxon>unclassified sequences</taxon>
        <taxon>metagenomes</taxon>
        <taxon>ecological metagenomes</taxon>
    </lineage>
</organism>
<feature type="region of interest" description="Disordered" evidence="1">
    <location>
        <begin position="1"/>
        <end position="33"/>
    </location>
</feature>
<dbReference type="AlphaFoldDB" id="A0A485M967"/>